<proteinExistence type="predicted"/>
<reference evidence="1 2" key="1">
    <citation type="journal article" date="2019" name="Commun. Biol.">
        <title>The bagworm genome reveals a unique fibroin gene that provides high tensile strength.</title>
        <authorList>
            <person name="Kono N."/>
            <person name="Nakamura H."/>
            <person name="Ohtoshi R."/>
            <person name="Tomita M."/>
            <person name="Numata K."/>
            <person name="Arakawa K."/>
        </authorList>
    </citation>
    <scope>NUCLEOTIDE SEQUENCE [LARGE SCALE GENOMIC DNA]</scope>
</reference>
<evidence type="ECO:0000313" key="1">
    <source>
        <dbReference type="EMBL" id="GBP37956.1"/>
    </source>
</evidence>
<name>A0A4C1VGC4_EUMVA</name>
<accession>A0A4C1VGC4</accession>
<keyword evidence="2" id="KW-1185">Reference proteome</keyword>
<comment type="caution">
    <text evidence="1">The sequence shown here is derived from an EMBL/GenBank/DDBJ whole genome shotgun (WGS) entry which is preliminary data.</text>
</comment>
<dbReference type="Proteomes" id="UP000299102">
    <property type="component" value="Unassembled WGS sequence"/>
</dbReference>
<evidence type="ECO:0000313" key="2">
    <source>
        <dbReference type="Proteomes" id="UP000299102"/>
    </source>
</evidence>
<gene>
    <name evidence="1" type="ORF">EVAR_84943_1</name>
</gene>
<sequence length="114" mass="12792">MKTMSRNISSANPIRTFFFSKHTTKRHAVGLKECEAGALASAWRWRLVSRSSSTSDNVVCDLTLGEIISVRRDVRFADDRAPERNFTKTKSSQRAASVRKCGYDPLKLLGLTAR</sequence>
<protein>
    <submittedName>
        <fullName evidence="1">Uncharacterized protein</fullName>
    </submittedName>
</protein>
<organism evidence="1 2">
    <name type="scientific">Eumeta variegata</name>
    <name type="common">Bagworm moth</name>
    <name type="synonym">Eumeta japonica</name>
    <dbReference type="NCBI Taxonomy" id="151549"/>
    <lineage>
        <taxon>Eukaryota</taxon>
        <taxon>Metazoa</taxon>
        <taxon>Ecdysozoa</taxon>
        <taxon>Arthropoda</taxon>
        <taxon>Hexapoda</taxon>
        <taxon>Insecta</taxon>
        <taxon>Pterygota</taxon>
        <taxon>Neoptera</taxon>
        <taxon>Endopterygota</taxon>
        <taxon>Lepidoptera</taxon>
        <taxon>Glossata</taxon>
        <taxon>Ditrysia</taxon>
        <taxon>Tineoidea</taxon>
        <taxon>Psychidae</taxon>
        <taxon>Oiketicinae</taxon>
        <taxon>Eumeta</taxon>
    </lineage>
</organism>
<dbReference type="AlphaFoldDB" id="A0A4C1VGC4"/>
<dbReference type="EMBL" id="BGZK01000341">
    <property type="protein sequence ID" value="GBP37956.1"/>
    <property type="molecule type" value="Genomic_DNA"/>
</dbReference>